<keyword evidence="2" id="KW-1185">Reference proteome</keyword>
<gene>
    <name evidence="1" type="ORF">CROQUDRAFT_133590</name>
</gene>
<evidence type="ECO:0000313" key="2">
    <source>
        <dbReference type="Proteomes" id="UP000886653"/>
    </source>
</evidence>
<reference evidence="1" key="1">
    <citation type="submission" date="2013-11" db="EMBL/GenBank/DDBJ databases">
        <title>Genome sequence of the fusiform rust pathogen reveals effectors for host alternation and coevolution with pine.</title>
        <authorList>
            <consortium name="DOE Joint Genome Institute"/>
            <person name="Smith K."/>
            <person name="Pendleton A."/>
            <person name="Kubisiak T."/>
            <person name="Anderson C."/>
            <person name="Salamov A."/>
            <person name="Aerts A."/>
            <person name="Riley R."/>
            <person name="Clum A."/>
            <person name="Lindquist E."/>
            <person name="Ence D."/>
            <person name="Campbell M."/>
            <person name="Kronenberg Z."/>
            <person name="Feau N."/>
            <person name="Dhillon B."/>
            <person name="Hamelin R."/>
            <person name="Burleigh J."/>
            <person name="Smith J."/>
            <person name="Yandell M."/>
            <person name="Nelson C."/>
            <person name="Grigoriev I."/>
            <person name="Davis J."/>
        </authorList>
    </citation>
    <scope>NUCLEOTIDE SEQUENCE</scope>
    <source>
        <strain evidence="1">G11</strain>
    </source>
</reference>
<dbReference type="EMBL" id="MU167272">
    <property type="protein sequence ID" value="KAG0145686.1"/>
    <property type="molecule type" value="Genomic_DNA"/>
</dbReference>
<sequence>MASTTNTPSIALQGSISAINKLHGFTNSLVESHRANEDIESSRTIGFKHDLGSVIAQPLTPNLIAASGVSSGPAIKSDYLPLDNMEITDQFVAANIELASIYSGFIDNKVQPPNSVVWEKNRGTKQLSCIVLLQEY</sequence>
<evidence type="ECO:0000313" key="1">
    <source>
        <dbReference type="EMBL" id="KAG0145686.1"/>
    </source>
</evidence>
<comment type="caution">
    <text evidence="1">The sequence shown here is derived from an EMBL/GenBank/DDBJ whole genome shotgun (WGS) entry which is preliminary data.</text>
</comment>
<protein>
    <submittedName>
        <fullName evidence="1">Uncharacterized protein</fullName>
    </submittedName>
</protein>
<dbReference type="AlphaFoldDB" id="A0A9P6TAY5"/>
<accession>A0A9P6TAY5</accession>
<organism evidence="1 2">
    <name type="scientific">Cronartium quercuum f. sp. fusiforme G11</name>
    <dbReference type="NCBI Taxonomy" id="708437"/>
    <lineage>
        <taxon>Eukaryota</taxon>
        <taxon>Fungi</taxon>
        <taxon>Dikarya</taxon>
        <taxon>Basidiomycota</taxon>
        <taxon>Pucciniomycotina</taxon>
        <taxon>Pucciniomycetes</taxon>
        <taxon>Pucciniales</taxon>
        <taxon>Coleosporiaceae</taxon>
        <taxon>Cronartium</taxon>
    </lineage>
</organism>
<dbReference type="Proteomes" id="UP000886653">
    <property type="component" value="Unassembled WGS sequence"/>
</dbReference>
<proteinExistence type="predicted"/>
<name>A0A9P6TAY5_9BASI</name>